<dbReference type="GO" id="GO:0016887">
    <property type="term" value="F:ATP hydrolysis activity"/>
    <property type="evidence" value="ECO:0007669"/>
    <property type="project" value="InterPro"/>
</dbReference>
<dbReference type="InterPro" id="IPR014721">
    <property type="entry name" value="Ribsml_uS5_D2-typ_fold_subgr"/>
</dbReference>
<dbReference type="Pfam" id="PF05362">
    <property type="entry name" value="Lon_C"/>
    <property type="match status" value="1"/>
</dbReference>
<evidence type="ECO:0000256" key="1">
    <source>
        <dbReference type="ARBA" id="ARBA00022670"/>
    </source>
</evidence>
<dbReference type="GO" id="GO:0006515">
    <property type="term" value="P:protein quality control for misfolded or incompletely synthesized proteins"/>
    <property type="evidence" value="ECO:0007669"/>
    <property type="project" value="TreeGrafter"/>
</dbReference>
<keyword evidence="2" id="KW-0378">Hydrolase</keyword>
<dbReference type="PANTHER" id="PTHR43718:SF2">
    <property type="entry name" value="LON PROTEASE HOMOLOG, MITOCHONDRIAL"/>
    <property type="match status" value="1"/>
</dbReference>
<evidence type="ECO:0000256" key="3">
    <source>
        <dbReference type="SAM" id="Coils"/>
    </source>
</evidence>
<dbReference type="GO" id="GO:0004176">
    <property type="term" value="F:ATP-dependent peptidase activity"/>
    <property type="evidence" value="ECO:0007669"/>
    <property type="project" value="InterPro"/>
</dbReference>
<dbReference type="InterPro" id="IPR003959">
    <property type="entry name" value="ATPase_AAA_core"/>
</dbReference>
<dbReference type="Gene3D" id="1.10.8.60">
    <property type="match status" value="1"/>
</dbReference>
<keyword evidence="2" id="KW-0720">Serine protease</keyword>
<sequence>MNQSELLSKNNDELYDVILQKIIFYEDVVKKTYMSLTNNKRMNLIGSNEINYSINELNVLIDQLRLIECHVKDKTMEVDDLINDLQTLNNKLSDIIKLHGTDSLEHLINICFGNDYFEKNIKNENDKSKYEILVNYTHPLSYKVINNTKSKQILKNEGSEGKEDKEDKEDNEDSPILEDIYVSKSKCNLYCYQNRTDNDNYNIKLNTMKMLILNNNNDTSLVITVYVDNIMVEYLLSNQYMYDIYYGIKDNLNTEDVNISQRLFDTFYKSLMLKDFLVYSKKDIFELYESYMNALKIFRNRPLSKIISDFMKSELVAKRKILIQLLLNENDTEFQYLAYLLYDTISNDDKNKPDTHEQTSLFDSLPWIIKQNFKCAMKKTVEYTHNLLNTEDALNKVPMEQRICLLRVNDSVKEKAMMKLKEIKSKSDDSTSKARQWLEGLLKIPFNIYKNEPIFNILKNNIHIFQNFVETNSELLKKYNIDKNNSYNNIQVQILTKQIFDTIGIYDIDVQINKIMEKIIKLKKTKFSELIEYILSMSDIIDEKCIKEFMNYKKLELKKKGFNEILKKYSYTSLIQNLITYFDILKSDDMIVYNSLNDIMINNRLVNKYMKDCKEILDTCIYGHTDAKRQIERIVGQWLNGKNSGYCLGFEGPPGTGKTSLAKKGLANCLKDENGVSRPFSFIAIGGTSNGSTLEGHNYTYVGSQWGKIVDILMDTKCMNPIIFIDEIDKVSRTESGKEIISILTHLIDTTQNDVIQDKYFSGVDLDLSKVLFVFSYNDVNLIDKILLDRIHRIKFDHLNLDDKIVICNNYLLPELYERVGQTGNIVFSNEILEFIIEEYTCEPGVRKLKEILFEIIGEVNLDILTNSLVDIQFPVEITEDDIKNKYLKNRNCLKEKKIHNESKCGIINGLWANSLGKGGIIQIESTFIPTPGFLDLKLTGQQGDVMKESMEVAKSLAWKLTKQERQEGLVKEYEKVKTKGIHIHCPEGATPKDGPSAGTAITTCLYSLINNVKIKNDIAITGEINMQGNVTAIGGLDLKILGGIKAGVKTFLYPKENEVDFKKFNEKYGHKDIVSNIVFHAIETIDEALLYSLENMNEL</sequence>
<dbReference type="GO" id="GO:0005524">
    <property type="term" value="F:ATP binding"/>
    <property type="evidence" value="ECO:0007669"/>
    <property type="project" value="InterPro"/>
</dbReference>
<proteinExistence type="predicted"/>
<dbReference type="InterPro" id="IPR020568">
    <property type="entry name" value="Ribosomal_Su5_D2-typ_SF"/>
</dbReference>
<evidence type="ECO:0000259" key="5">
    <source>
        <dbReference type="PROSITE" id="PS51786"/>
    </source>
</evidence>
<feature type="domain" description="Lon proteolytic" evidence="5">
    <location>
        <begin position="902"/>
        <end position="1096"/>
    </location>
</feature>
<dbReference type="InterPro" id="IPR027417">
    <property type="entry name" value="P-loop_NTPase"/>
</dbReference>
<evidence type="ECO:0000313" key="6">
    <source>
        <dbReference type="EMBL" id="QHS95112.1"/>
    </source>
</evidence>
<feature type="coiled-coil region" evidence="3">
    <location>
        <begin position="71"/>
        <end position="98"/>
    </location>
</feature>
<keyword evidence="1" id="KW-0645">Protease</keyword>
<dbReference type="InterPro" id="IPR003593">
    <property type="entry name" value="AAA+_ATPase"/>
</dbReference>
<dbReference type="InterPro" id="IPR008269">
    <property type="entry name" value="Lon_proteolytic"/>
</dbReference>
<feature type="region of interest" description="Disordered" evidence="4">
    <location>
        <begin position="155"/>
        <end position="174"/>
    </location>
</feature>
<dbReference type="PRINTS" id="PR00830">
    <property type="entry name" value="ENDOLAPTASE"/>
</dbReference>
<organism evidence="6">
    <name type="scientific">viral metagenome</name>
    <dbReference type="NCBI Taxonomy" id="1070528"/>
    <lineage>
        <taxon>unclassified sequences</taxon>
        <taxon>metagenomes</taxon>
        <taxon>organismal metagenomes</taxon>
    </lineage>
</organism>
<dbReference type="EMBL" id="MN739240">
    <property type="protein sequence ID" value="QHS95112.1"/>
    <property type="molecule type" value="Genomic_DNA"/>
</dbReference>
<dbReference type="SMART" id="SM00382">
    <property type="entry name" value="AAA"/>
    <property type="match status" value="1"/>
</dbReference>
<dbReference type="SUPFAM" id="SSF54211">
    <property type="entry name" value="Ribosomal protein S5 domain 2-like"/>
    <property type="match status" value="1"/>
</dbReference>
<dbReference type="PROSITE" id="PS51786">
    <property type="entry name" value="LON_PROTEOLYTIC"/>
    <property type="match status" value="1"/>
</dbReference>
<dbReference type="AlphaFoldDB" id="A0A6C0BSY9"/>
<dbReference type="GO" id="GO:0004252">
    <property type="term" value="F:serine-type endopeptidase activity"/>
    <property type="evidence" value="ECO:0007669"/>
    <property type="project" value="InterPro"/>
</dbReference>
<dbReference type="Gene3D" id="3.40.50.300">
    <property type="entry name" value="P-loop containing nucleotide triphosphate hydrolases"/>
    <property type="match status" value="1"/>
</dbReference>
<name>A0A6C0BSY9_9ZZZZ</name>
<reference evidence="6" key="1">
    <citation type="journal article" date="2020" name="Nature">
        <title>Giant virus diversity and host interactions through global metagenomics.</title>
        <authorList>
            <person name="Schulz F."/>
            <person name="Roux S."/>
            <person name="Paez-Espino D."/>
            <person name="Jungbluth S."/>
            <person name="Walsh D.A."/>
            <person name="Denef V.J."/>
            <person name="McMahon K.D."/>
            <person name="Konstantinidis K.T."/>
            <person name="Eloe-Fadrosh E.A."/>
            <person name="Kyrpides N.C."/>
            <person name="Woyke T."/>
        </authorList>
    </citation>
    <scope>NUCLEOTIDE SEQUENCE</scope>
    <source>
        <strain evidence="6">GVMAG-M-3300018428-16</strain>
    </source>
</reference>
<dbReference type="InterPro" id="IPR027065">
    <property type="entry name" value="Lon_Prtase"/>
</dbReference>
<dbReference type="SUPFAM" id="SSF52540">
    <property type="entry name" value="P-loop containing nucleoside triphosphate hydrolases"/>
    <property type="match status" value="1"/>
</dbReference>
<evidence type="ECO:0000256" key="2">
    <source>
        <dbReference type="ARBA" id="ARBA00022825"/>
    </source>
</evidence>
<protein>
    <recommendedName>
        <fullName evidence="5">Lon proteolytic domain-containing protein</fullName>
    </recommendedName>
</protein>
<keyword evidence="3" id="KW-0175">Coiled coil</keyword>
<dbReference type="Pfam" id="PF00004">
    <property type="entry name" value="AAA"/>
    <property type="match status" value="1"/>
</dbReference>
<dbReference type="Gene3D" id="3.30.230.10">
    <property type="match status" value="1"/>
</dbReference>
<accession>A0A6C0BSY9</accession>
<dbReference type="PANTHER" id="PTHR43718">
    <property type="entry name" value="LON PROTEASE"/>
    <property type="match status" value="1"/>
</dbReference>
<evidence type="ECO:0000256" key="4">
    <source>
        <dbReference type="SAM" id="MobiDB-lite"/>
    </source>
</evidence>